<feature type="active site" description="Nucleophile" evidence="9">
    <location>
        <position position="312"/>
    </location>
</feature>
<dbReference type="EC" id="3.2.1.23" evidence="3 8"/>
<evidence type="ECO:0000256" key="6">
    <source>
        <dbReference type="ARBA" id="ARBA00022833"/>
    </source>
</evidence>
<dbReference type="InterPro" id="IPR029062">
    <property type="entry name" value="Class_I_gatase-like"/>
</dbReference>
<dbReference type="InterPro" id="IPR013780">
    <property type="entry name" value="Glyco_hydro_b"/>
</dbReference>
<dbReference type="GO" id="GO:0006012">
    <property type="term" value="P:galactose metabolic process"/>
    <property type="evidence" value="ECO:0007669"/>
    <property type="project" value="InterPro"/>
</dbReference>
<gene>
    <name evidence="14" type="ORF">HMPREF0058_1352</name>
</gene>
<dbReference type="Proteomes" id="UP000004778">
    <property type="component" value="Unassembled WGS sequence"/>
</dbReference>
<feature type="active site" description="Proton donor" evidence="9">
    <location>
        <position position="148"/>
    </location>
</feature>
<evidence type="ECO:0000259" key="12">
    <source>
        <dbReference type="Pfam" id="PF08532"/>
    </source>
</evidence>
<dbReference type="GO" id="GO:0009341">
    <property type="term" value="C:beta-galactosidase complex"/>
    <property type="evidence" value="ECO:0007669"/>
    <property type="project" value="InterPro"/>
</dbReference>
<dbReference type="Pfam" id="PF08532">
    <property type="entry name" value="Glyco_hydro_42M"/>
    <property type="match status" value="1"/>
</dbReference>
<dbReference type="SUPFAM" id="SSF51445">
    <property type="entry name" value="(Trans)glycosidases"/>
    <property type="match status" value="1"/>
</dbReference>
<proteinExistence type="inferred from homology"/>
<evidence type="ECO:0000256" key="10">
    <source>
        <dbReference type="PIRSR" id="PIRSR001084-2"/>
    </source>
</evidence>
<dbReference type="Gene3D" id="3.40.50.880">
    <property type="match status" value="1"/>
</dbReference>
<feature type="binding site" evidence="10">
    <location>
        <position position="109"/>
    </location>
    <ligand>
        <name>substrate</name>
    </ligand>
</feature>
<name>C0W658_9ACTO</name>
<evidence type="ECO:0000259" key="13">
    <source>
        <dbReference type="Pfam" id="PF08533"/>
    </source>
</evidence>
<dbReference type="PIRSF" id="PIRSF001084">
    <property type="entry name" value="B-galactosidase"/>
    <property type="match status" value="1"/>
</dbReference>
<dbReference type="AlphaFoldDB" id="C0W658"/>
<keyword evidence="4" id="KW-0479">Metal-binding</keyword>
<dbReference type="CDD" id="cd03143">
    <property type="entry name" value="A4_beta-galactosidase_middle_domain"/>
    <property type="match status" value="1"/>
</dbReference>
<comment type="similarity">
    <text evidence="2 8">Belongs to the glycosyl hydrolase 42 family.</text>
</comment>
<feature type="domain" description="Glycoside hydrolase family 42 N-terminal" evidence="11">
    <location>
        <begin position="12"/>
        <end position="390"/>
    </location>
</feature>
<dbReference type="OrthoDB" id="9800974at2"/>
<evidence type="ECO:0000313" key="15">
    <source>
        <dbReference type="Proteomes" id="UP000004778"/>
    </source>
</evidence>
<protein>
    <recommendedName>
        <fullName evidence="3 8">Beta-galactosidase</fullName>
        <shortName evidence="8">Beta-gal</shortName>
        <ecNumber evidence="3 8">3.2.1.23</ecNumber>
    </recommendedName>
</protein>
<keyword evidence="7 8" id="KW-0326">Glycosidase</keyword>
<feature type="domain" description="Beta-galactosidase trimerisation" evidence="12">
    <location>
        <begin position="450"/>
        <end position="605"/>
    </location>
</feature>
<dbReference type="SUPFAM" id="SSF52317">
    <property type="entry name" value="Class I glutamine amidotransferase-like"/>
    <property type="match status" value="1"/>
</dbReference>
<evidence type="ECO:0000256" key="5">
    <source>
        <dbReference type="ARBA" id="ARBA00022801"/>
    </source>
</evidence>
<evidence type="ECO:0000256" key="7">
    <source>
        <dbReference type="ARBA" id="ARBA00023295"/>
    </source>
</evidence>
<dbReference type="InterPro" id="IPR013738">
    <property type="entry name" value="Beta_galactosidase_Trimer"/>
</dbReference>
<dbReference type="eggNOG" id="COG1874">
    <property type="taxonomic scope" value="Bacteria"/>
</dbReference>
<organism evidence="14 15">
    <name type="scientific">Actinomyces urogenitalis DSM 15434</name>
    <dbReference type="NCBI Taxonomy" id="525246"/>
    <lineage>
        <taxon>Bacteria</taxon>
        <taxon>Bacillati</taxon>
        <taxon>Actinomycetota</taxon>
        <taxon>Actinomycetes</taxon>
        <taxon>Actinomycetales</taxon>
        <taxon>Actinomycetaceae</taxon>
        <taxon>Actinomyces</taxon>
    </lineage>
</organism>
<dbReference type="PANTHER" id="PTHR36447">
    <property type="entry name" value="BETA-GALACTOSIDASE GANA"/>
    <property type="match status" value="1"/>
</dbReference>
<evidence type="ECO:0000256" key="8">
    <source>
        <dbReference type="PIRNR" id="PIRNR001084"/>
    </source>
</evidence>
<comment type="catalytic activity">
    <reaction evidence="1 8">
        <text>Hydrolysis of terminal non-reducing beta-D-galactose residues in beta-D-galactosides.</text>
        <dbReference type="EC" id="3.2.1.23"/>
    </reaction>
</comment>
<sequence length="678" mass="77473">MTRHVDPGLGVCYYPEHWPSELWADDLDRMKEAGLATVRIAEFAWSLMEPTNGDFSSIGWFDDFLDLCAERSMRVIFGTPTATPPVWLQRAHPEILNADRSGQTYDGPRRNYNYNAPAYRYYADRVVEQIARHYGSHLAIVGWQIDNEINCEIDEFYSEGDHLAYREFLRAELGTLEEVNRALGLTFWSRQYSDWSQVRLSGRGLHDAVNPHSLLWEKRFFSHSAVRFARKQVEILRSHVPDSHFITTNGLFGNLNYTELMKAGLDFITFDSYPNFAFDVDRDLAADRLRDRRWSWSLTRTRSISRCFGIMEQQSGAHGWTSRMMGPAPKPGQMRLWTMQSVAHGADFVSYFRWRTAPMGTEIYWHGLNDYSNEPGRKMQEVTRIGQEWAALDDLWGADYQAQVAVVRTYDNVYDSELDTWHGRIERPSDDAVFAACQLSHTPLDFVYLDARSSLEDLERYRLLLVPHLAMMDEAMSELLRAFVEAGGTVVFGARTGYKDSNGLCPMRPMPGLVGQWAGVKVTDFTNLGQREEGLTATWDEQRLPVPVFSEVLEARADDVEVLARFDADYYAGEPALTRRTVGKGQVYYLGACFSEEMVRRLLTETGLVSPLAGLIEAPEGVELAVRRKGERQWLFVLNYQDEPQVLRLPTAYTDLLSGTSEQGEVEVEPYGVRVYAV</sequence>
<feature type="domain" description="Beta-galactosidase C-terminal" evidence="13">
    <location>
        <begin position="621"/>
        <end position="676"/>
    </location>
</feature>
<comment type="caution">
    <text evidence="14">The sequence shown here is derived from an EMBL/GenBank/DDBJ whole genome shotgun (WGS) entry which is preliminary data.</text>
</comment>
<evidence type="ECO:0000256" key="4">
    <source>
        <dbReference type="ARBA" id="ARBA00022723"/>
    </source>
</evidence>
<dbReference type="RefSeq" id="WP_006548316.1">
    <property type="nucleotide sequence ID" value="NZ_DS999574.1"/>
</dbReference>
<evidence type="ECO:0000256" key="9">
    <source>
        <dbReference type="PIRSR" id="PIRSR001084-1"/>
    </source>
</evidence>
<dbReference type="InterPro" id="IPR013739">
    <property type="entry name" value="Beta_galactosidase_C"/>
</dbReference>
<feature type="binding site" evidence="10">
    <location>
        <position position="147"/>
    </location>
    <ligand>
        <name>substrate</name>
    </ligand>
</feature>
<accession>C0W658</accession>
<evidence type="ECO:0000259" key="11">
    <source>
        <dbReference type="Pfam" id="PF02449"/>
    </source>
</evidence>
<keyword evidence="6" id="KW-0862">Zinc</keyword>
<evidence type="ECO:0000256" key="1">
    <source>
        <dbReference type="ARBA" id="ARBA00001412"/>
    </source>
</evidence>
<dbReference type="EMBL" id="ACFH01000104">
    <property type="protein sequence ID" value="EEH65752.1"/>
    <property type="molecule type" value="Genomic_DNA"/>
</dbReference>
<evidence type="ECO:0000313" key="14">
    <source>
        <dbReference type="EMBL" id="EEH65752.1"/>
    </source>
</evidence>
<dbReference type="GO" id="GO:0004565">
    <property type="term" value="F:beta-galactosidase activity"/>
    <property type="evidence" value="ECO:0007669"/>
    <property type="project" value="UniProtKB-EC"/>
</dbReference>
<dbReference type="GO" id="GO:0046872">
    <property type="term" value="F:metal ion binding"/>
    <property type="evidence" value="ECO:0007669"/>
    <property type="project" value="UniProtKB-KW"/>
</dbReference>
<feature type="binding site" evidence="10">
    <location>
        <position position="320"/>
    </location>
    <ligand>
        <name>substrate</name>
    </ligand>
</feature>
<dbReference type="Pfam" id="PF02449">
    <property type="entry name" value="Glyco_hydro_42"/>
    <property type="match status" value="1"/>
</dbReference>
<dbReference type="HOGENOM" id="CLU_012430_1_0_11"/>
<dbReference type="PANTHER" id="PTHR36447:SF2">
    <property type="entry name" value="BETA-GALACTOSIDASE YESZ"/>
    <property type="match status" value="1"/>
</dbReference>
<dbReference type="STRING" id="103621.GCA_001067145_01730"/>
<reference evidence="14 15" key="1">
    <citation type="submission" date="2009-01" db="EMBL/GenBank/DDBJ databases">
        <authorList>
            <person name="Qin X."/>
            <person name="Bachman B."/>
            <person name="Battles P."/>
            <person name="Bell A."/>
            <person name="Bess C."/>
            <person name="Bickham C."/>
            <person name="Chaboub L."/>
            <person name="Chen D."/>
            <person name="Coyle M."/>
            <person name="Deiros D.R."/>
            <person name="Dinh H."/>
            <person name="Forbes L."/>
            <person name="Fowler G."/>
            <person name="Francisco L."/>
            <person name="Fu Q."/>
            <person name="Gubbala S."/>
            <person name="Hale W."/>
            <person name="Han Y."/>
            <person name="Hemphill L."/>
            <person name="Highlander S.K."/>
            <person name="Hirani K."/>
            <person name="Hogues M."/>
            <person name="Jackson L."/>
            <person name="Jakkamsetti A."/>
            <person name="Javaid M."/>
            <person name="Jiang H."/>
            <person name="Korchina V."/>
            <person name="Kovar C."/>
            <person name="Lara F."/>
            <person name="Lee S."/>
            <person name="Mata R."/>
            <person name="Mathew T."/>
            <person name="Moen C."/>
            <person name="Morales K."/>
            <person name="Munidasa M."/>
            <person name="Nazareth L."/>
            <person name="Ngo R."/>
            <person name="Nguyen L."/>
            <person name="Okwuonu G."/>
            <person name="Ongeri F."/>
            <person name="Patil S."/>
            <person name="Petrosino J."/>
            <person name="Pham C."/>
            <person name="Pham P."/>
            <person name="Pu L.-L."/>
            <person name="Puazo M."/>
            <person name="Raj R."/>
            <person name="Reid J."/>
            <person name="Rouhana J."/>
            <person name="Saada N."/>
            <person name="Shang Y."/>
            <person name="Simmons D."/>
            <person name="Thornton R."/>
            <person name="Warren J."/>
            <person name="Weissenberger G."/>
            <person name="Zhang J."/>
            <person name="Zhang L."/>
            <person name="Zhou C."/>
            <person name="Zhu D."/>
            <person name="Muzny D."/>
            <person name="Worley K."/>
            <person name="Gibbs R."/>
        </authorList>
    </citation>
    <scope>NUCLEOTIDE SEQUENCE [LARGE SCALE GENOMIC DNA]</scope>
    <source>
        <strain evidence="14 15">DSM 15434</strain>
    </source>
</reference>
<dbReference type="Pfam" id="PF08533">
    <property type="entry name" value="Glyco_hydro_42C"/>
    <property type="match status" value="1"/>
</dbReference>
<dbReference type="Gene3D" id="3.20.20.80">
    <property type="entry name" value="Glycosidases"/>
    <property type="match status" value="1"/>
</dbReference>
<evidence type="ECO:0000256" key="3">
    <source>
        <dbReference type="ARBA" id="ARBA00012756"/>
    </source>
</evidence>
<dbReference type="InterPro" id="IPR017853">
    <property type="entry name" value="GH"/>
</dbReference>
<dbReference type="InterPro" id="IPR003476">
    <property type="entry name" value="Glyco_hydro_42"/>
</dbReference>
<evidence type="ECO:0000256" key="2">
    <source>
        <dbReference type="ARBA" id="ARBA00005940"/>
    </source>
</evidence>
<dbReference type="InterPro" id="IPR013529">
    <property type="entry name" value="Glyco_hydro_42_N"/>
</dbReference>
<keyword evidence="5 8" id="KW-0378">Hydrolase</keyword>
<dbReference type="Gene3D" id="2.60.40.1180">
    <property type="entry name" value="Golgi alpha-mannosidase II"/>
    <property type="match status" value="1"/>
</dbReference>
<keyword evidence="15" id="KW-1185">Reference proteome</keyword>